<dbReference type="Pfam" id="PF05036">
    <property type="entry name" value="SPOR"/>
    <property type="match status" value="1"/>
</dbReference>
<proteinExistence type="predicted"/>
<dbReference type="SUPFAM" id="SSF110997">
    <property type="entry name" value="Sporulation related repeat"/>
    <property type="match status" value="1"/>
</dbReference>
<feature type="compositionally biased region" description="Pro residues" evidence="1">
    <location>
        <begin position="282"/>
        <end position="297"/>
    </location>
</feature>
<name>A0A418NH76_9SPHN</name>
<gene>
    <name evidence="4" type="ORF">D2V04_08640</name>
</gene>
<feature type="domain" description="SPOR" evidence="3">
    <location>
        <begin position="318"/>
        <end position="395"/>
    </location>
</feature>
<dbReference type="Proteomes" id="UP000285092">
    <property type="component" value="Unassembled WGS sequence"/>
</dbReference>
<dbReference type="GO" id="GO:0042834">
    <property type="term" value="F:peptidoglycan binding"/>
    <property type="evidence" value="ECO:0007669"/>
    <property type="project" value="InterPro"/>
</dbReference>
<feature type="region of interest" description="Disordered" evidence="1">
    <location>
        <begin position="262"/>
        <end position="323"/>
    </location>
</feature>
<dbReference type="OrthoDB" id="112232at2"/>
<keyword evidence="5" id="KW-1185">Reference proteome</keyword>
<sequence length="395" mass="41150">MRFAHALSLLAAGAALAAAAPALADVKAGVEAWSRGDYPAAVREWREPAAQGNPDAQFNMAQAYRLGRGVERDLKQAEIFYAKAAAQGHIKAADNYGLMLFQAGRQEEAMPYVIAASDRGDPRAQYLLGIAHFNGDMVEKDWVRAYALLTLANSAGLPQASPAIQQMDSYIPLDERQEAQVLAQQLKRESDAVRAQQLAAADLALGGDMPAASTHEPQAPTPVAVVPARSRVPTPIASASVPPSVAAAQAAIVEASRVTGTTSPAQAGADYARPAAVATPTPQVPSQPQPQPTPKPAPEPERTVAATPTPAPAAKPSPSSDGPWRVQLGAFSVAGNADRLWRDVAGLAPLSGKEKFLVRGGKLTKLQAGGFSTRSAAQAACDKLKAAGRACLVTR</sequence>
<dbReference type="PANTHER" id="PTHR45011">
    <property type="entry name" value="DAP3-BINDING CELL DEATH ENHANCER 1"/>
    <property type="match status" value="1"/>
</dbReference>
<dbReference type="SUPFAM" id="SSF81901">
    <property type="entry name" value="HCP-like"/>
    <property type="match status" value="1"/>
</dbReference>
<evidence type="ECO:0000259" key="3">
    <source>
        <dbReference type="PROSITE" id="PS51724"/>
    </source>
</evidence>
<dbReference type="Pfam" id="PF08238">
    <property type="entry name" value="Sel1"/>
    <property type="match status" value="2"/>
</dbReference>
<dbReference type="PROSITE" id="PS51724">
    <property type="entry name" value="SPOR"/>
    <property type="match status" value="1"/>
</dbReference>
<feature type="chain" id="PRO_5019432714" evidence="2">
    <location>
        <begin position="25"/>
        <end position="395"/>
    </location>
</feature>
<dbReference type="Gene3D" id="1.25.40.10">
    <property type="entry name" value="Tetratricopeptide repeat domain"/>
    <property type="match status" value="1"/>
</dbReference>
<dbReference type="PANTHER" id="PTHR45011:SF1">
    <property type="entry name" value="DAP3-BINDING CELL DEATH ENHANCER 1"/>
    <property type="match status" value="1"/>
</dbReference>
<evidence type="ECO:0000313" key="4">
    <source>
        <dbReference type="EMBL" id="RIV77956.1"/>
    </source>
</evidence>
<comment type="caution">
    <text evidence="4">The sequence shown here is derived from an EMBL/GenBank/DDBJ whole genome shotgun (WGS) entry which is preliminary data.</text>
</comment>
<keyword evidence="2" id="KW-0732">Signal</keyword>
<dbReference type="RefSeq" id="WP_119513096.1">
    <property type="nucleotide sequence ID" value="NZ_QXFK01000016.1"/>
</dbReference>
<dbReference type="Gene3D" id="3.30.70.1070">
    <property type="entry name" value="Sporulation related repeat"/>
    <property type="match status" value="1"/>
</dbReference>
<feature type="compositionally biased region" description="Low complexity" evidence="1">
    <location>
        <begin position="272"/>
        <end position="281"/>
    </location>
</feature>
<dbReference type="InterPro" id="IPR007730">
    <property type="entry name" value="SPOR-like_dom"/>
</dbReference>
<evidence type="ECO:0000256" key="2">
    <source>
        <dbReference type="SAM" id="SignalP"/>
    </source>
</evidence>
<protein>
    <submittedName>
        <fullName evidence="4">Sporulation protein</fullName>
    </submittedName>
</protein>
<evidence type="ECO:0000256" key="1">
    <source>
        <dbReference type="SAM" id="MobiDB-lite"/>
    </source>
</evidence>
<dbReference type="SMART" id="SM00671">
    <property type="entry name" value="SEL1"/>
    <property type="match status" value="2"/>
</dbReference>
<dbReference type="InterPro" id="IPR006597">
    <property type="entry name" value="Sel1-like"/>
</dbReference>
<accession>A0A418NH76</accession>
<dbReference type="InterPro" id="IPR036680">
    <property type="entry name" value="SPOR-like_sf"/>
</dbReference>
<feature type="signal peptide" evidence="2">
    <location>
        <begin position="1"/>
        <end position="24"/>
    </location>
</feature>
<dbReference type="InterPro" id="IPR052748">
    <property type="entry name" value="ISR_Activator"/>
</dbReference>
<evidence type="ECO:0000313" key="5">
    <source>
        <dbReference type="Proteomes" id="UP000285092"/>
    </source>
</evidence>
<dbReference type="EMBL" id="QXFK01000016">
    <property type="protein sequence ID" value="RIV77956.1"/>
    <property type="molecule type" value="Genomic_DNA"/>
</dbReference>
<dbReference type="AlphaFoldDB" id="A0A418NH76"/>
<reference evidence="4 5" key="1">
    <citation type="submission" date="2018-08" db="EMBL/GenBank/DDBJ databases">
        <title>Altererythrobacter sp.Ery1 and Ery12, the genome sequencing of novel strains in genus Alterythrobacter.</title>
        <authorList>
            <person name="Cheng H."/>
            <person name="Wu Y.-H."/>
            <person name="Fang C."/>
            <person name="Xu X.-W."/>
        </authorList>
    </citation>
    <scope>NUCLEOTIDE SEQUENCE [LARGE SCALE GENOMIC DNA]</scope>
    <source>
        <strain evidence="4 5">Ery1</strain>
    </source>
</reference>
<organism evidence="4 5">
    <name type="scientific">Pelagerythrobacter aerophilus</name>
    <dbReference type="NCBI Taxonomy" id="2306995"/>
    <lineage>
        <taxon>Bacteria</taxon>
        <taxon>Pseudomonadati</taxon>
        <taxon>Pseudomonadota</taxon>
        <taxon>Alphaproteobacteria</taxon>
        <taxon>Sphingomonadales</taxon>
        <taxon>Erythrobacteraceae</taxon>
        <taxon>Pelagerythrobacter</taxon>
    </lineage>
</organism>
<dbReference type="InterPro" id="IPR011990">
    <property type="entry name" value="TPR-like_helical_dom_sf"/>
</dbReference>